<dbReference type="InterPro" id="IPR011990">
    <property type="entry name" value="TPR-like_helical_dom_sf"/>
</dbReference>
<dbReference type="PANTHER" id="PTHR44329">
    <property type="entry name" value="SERINE/THREONINE-PROTEIN KINASE TNNI3K-RELATED"/>
    <property type="match status" value="1"/>
</dbReference>
<dbReference type="Pfam" id="PF08238">
    <property type="entry name" value="Sel1"/>
    <property type="match status" value="2"/>
</dbReference>
<dbReference type="SMART" id="SM00671">
    <property type="entry name" value="SEL1"/>
    <property type="match status" value="3"/>
</dbReference>
<dbReference type="PROSITE" id="PS00109">
    <property type="entry name" value="PROTEIN_KINASE_TYR"/>
    <property type="match status" value="1"/>
</dbReference>
<dbReference type="InterPro" id="IPR036537">
    <property type="entry name" value="Adaptor_Cbl_N_dom_sf"/>
</dbReference>
<name>A0ABN7UHA0_GIGMA</name>
<dbReference type="InterPro" id="IPR011009">
    <property type="entry name" value="Kinase-like_dom_sf"/>
</dbReference>
<reference evidence="2 3" key="1">
    <citation type="submission" date="2021-06" db="EMBL/GenBank/DDBJ databases">
        <authorList>
            <person name="Kallberg Y."/>
            <person name="Tangrot J."/>
            <person name="Rosling A."/>
        </authorList>
    </citation>
    <scope>NUCLEOTIDE SEQUENCE [LARGE SCALE GENOMIC DNA]</scope>
    <source>
        <strain evidence="2 3">120-4 pot B 10/14</strain>
    </source>
</reference>
<evidence type="ECO:0000259" key="1">
    <source>
        <dbReference type="PROSITE" id="PS50011"/>
    </source>
</evidence>
<evidence type="ECO:0000313" key="3">
    <source>
        <dbReference type="Proteomes" id="UP000789901"/>
    </source>
</evidence>
<protein>
    <submittedName>
        <fullName evidence="2">31694_t:CDS:1</fullName>
    </submittedName>
</protein>
<dbReference type="PROSITE" id="PS50011">
    <property type="entry name" value="PROTEIN_KINASE_DOM"/>
    <property type="match status" value="1"/>
</dbReference>
<dbReference type="Proteomes" id="UP000789901">
    <property type="component" value="Unassembled WGS sequence"/>
</dbReference>
<dbReference type="InterPro" id="IPR059179">
    <property type="entry name" value="MLKL-like_MCAfunc"/>
</dbReference>
<dbReference type="InterPro" id="IPR000719">
    <property type="entry name" value="Prot_kinase_dom"/>
</dbReference>
<dbReference type="InterPro" id="IPR006597">
    <property type="entry name" value="Sel1-like"/>
</dbReference>
<sequence length="700" mass="80030">MSDTSAYVNHVANVTSSALGVAKIFSTSSAVVADVIVPFVPLISEIASIVNEIITLYQTAEHNKRICGSLLSRATAAQTAVNNLEIRRAENEDLFKSKEYYKNFQKLVNVIVKIKIFIEDVSQIKGLRRFLASKSIEDEFKTLTEDFDGLMRVLNFTMAVQNQIQMDEDRKVLKHDISEMTKYLREIEGGITNITDNMTQINSKLDDITQLNLAWQKKLLNNDENIFESALIKMTDLYDPPESVKRGKISKKSLNYDDVAVKEKFLESNDQDLIKDILSQVVILKKLKESQYILQFFGIVQDGNVMYMVTEWCEYGNLQDFYRGYGPLNWFQKSSIAVDIVRGLTFLHTVSILHHDIRSENILITIHQQAKIANFTLSRGFNDPTKNVLPTIEMVRWMAPEKLSDHEKNPYTIKCEIYSFGMLLWEIAEEKIPFENERDILEIRNLILIKKVRPSFSIGVPIEYSKISYQSMQDSPNARPALKNIFLTLYSLYQKNQPKSSPRPIMRMPTDDDLPDVDPNELSLDDLTLNLNVLSMKEAIAEHRKKNCDKLKVWDSFKVHAEEFGDITARYWVGYYLYYGLCPIDNPNDENKKIQRLEKAAALFKEAADSGLADAQLRYGHCLWLGEGIQKNIKEAIEYFQKSADNGNTTALYNIGNLYYNGTGVPQDKELGIIYLRKAALQGQPKALEMCKKKEIGLVG</sequence>
<comment type="caution">
    <text evidence="2">The sequence shown here is derived from an EMBL/GenBank/DDBJ whole genome shotgun (WGS) entry which is preliminary data.</text>
</comment>
<evidence type="ECO:0000313" key="2">
    <source>
        <dbReference type="EMBL" id="CAG8596614.1"/>
    </source>
</evidence>
<dbReference type="InterPro" id="IPR001245">
    <property type="entry name" value="Ser-Thr/Tyr_kinase_cat_dom"/>
</dbReference>
<feature type="domain" description="Protein kinase" evidence="1">
    <location>
        <begin position="238"/>
        <end position="493"/>
    </location>
</feature>
<dbReference type="Gene3D" id="1.10.510.10">
    <property type="entry name" value="Transferase(Phosphotransferase) domain 1"/>
    <property type="match status" value="1"/>
</dbReference>
<organism evidence="2 3">
    <name type="scientific">Gigaspora margarita</name>
    <dbReference type="NCBI Taxonomy" id="4874"/>
    <lineage>
        <taxon>Eukaryota</taxon>
        <taxon>Fungi</taxon>
        <taxon>Fungi incertae sedis</taxon>
        <taxon>Mucoromycota</taxon>
        <taxon>Glomeromycotina</taxon>
        <taxon>Glomeromycetes</taxon>
        <taxon>Diversisporales</taxon>
        <taxon>Gigasporaceae</taxon>
        <taxon>Gigaspora</taxon>
    </lineage>
</organism>
<dbReference type="EMBL" id="CAJVQB010003073">
    <property type="protein sequence ID" value="CAG8596614.1"/>
    <property type="molecule type" value="Genomic_DNA"/>
</dbReference>
<dbReference type="Pfam" id="PF07714">
    <property type="entry name" value="PK_Tyr_Ser-Thr"/>
    <property type="match status" value="1"/>
</dbReference>
<dbReference type="SUPFAM" id="SSF56112">
    <property type="entry name" value="Protein kinase-like (PK-like)"/>
    <property type="match status" value="1"/>
</dbReference>
<dbReference type="Gene3D" id="1.25.40.10">
    <property type="entry name" value="Tetratricopeptide repeat domain"/>
    <property type="match status" value="1"/>
</dbReference>
<dbReference type="CDD" id="cd21037">
    <property type="entry name" value="MLKL_NTD"/>
    <property type="match status" value="1"/>
</dbReference>
<dbReference type="Gene3D" id="1.20.930.20">
    <property type="entry name" value="Adaptor protein Cbl, N-terminal domain"/>
    <property type="match status" value="1"/>
</dbReference>
<dbReference type="InterPro" id="IPR051681">
    <property type="entry name" value="Ser/Thr_Kinases-Pseudokinases"/>
</dbReference>
<proteinExistence type="predicted"/>
<dbReference type="SUPFAM" id="SSF81901">
    <property type="entry name" value="HCP-like"/>
    <property type="match status" value="1"/>
</dbReference>
<gene>
    <name evidence="2" type="ORF">GMARGA_LOCUS6671</name>
</gene>
<dbReference type="InterPro" id="IPR008266">
    <property type="entry name" value="Tyr_kinase_AS"/>
</dbReference>
<keyword evidence="3" id="KW-1185">Reference proteome</keyword>
<accession>A0ABN7UHA0</accession>